<protein>
    <submittedName>
        <fullName evidence="2">Uncharacterized protein</fullName>
    </submittedName>
</protein>
<name>A0A395IJT8_9HELO</name>
<sequence>MSLLPRQKKAESRLVREDEEIMEASEGSSGEESDDSEAERRAAYEAAQTKAGMDGLHKNDDAAASREANQVPPRITLYRIIRVFGKITADAKHDGTRASPRGKGNRRCAEGEIGYSQEGTGSPSAPHAGRTEIFGAESGCSCEGDGDG</sequence>
<proteinExistence type="predicted"/>
<evidence type="ECO:0000313" key="2">
    <source>
        <dbReference type="EMBL" id="RAL60465.1"/>
    </source>
</evidence>
<evidence type="ECO:0000313" key="3">
    <source>
        <dbReference type="Proteomes" id="UP000249056"/>
    </source>
</evidence>
<evidence type="ECO:0000256" key="1">
    <source>
        <dbReference type="SAM" id="MobiDB-lite"/>
    </source>
</evidence>
<gene>
    <name evidence="2" type="ORF">DID88_000240</name>
</gene>
<accession>A0A395IJT8</accession>
<feature type="region of interest" description="Disordered" evidence="1">
    <location>
        <begin position="1"/>
        <end position="72"/>
    </location>
</feature>
<dbReference type="OrthoDB" id="429427at2759"/>
<comment type="caution">
    <text evidence="2">The sequence shown here is derived from an EMBL/GenBank/DDBJ whole genome shotgun (WGS) entry which is preliminary data.</text>
</comment>
<dbReference type="Proteomes" id="UP000249056">
    <property type="component" value="Unassembled WGS sequence"/>
</dbReference>
<feature type="compositionally biased region" description="Basic and acidic residues" evidence="1">
    <location>
        <begin position="55"/>
        <end position="64"/>
    </location>
</feature>
<organism evidence="2 3">
    <name type="scientific">Monilinia fructigena</name>
    <dbReference type="NCBI Taxonomy" id="38457"/>
    <lineage>
        <taxon>Eukaryota</taxon>
        <taxon>Fungi</taxon>
        <taxon>Dikarya</taxon>
        <taxon>Ascomycota</taxon>
        <taxon>Pezizomycotina</taxon>
        <taxon>Leotiomycetes</taxon>
        <taxon>Helotiales</taxon>
        <taxon>Sclerotiniaceae</taxon>
        <taxon>Monilinia</taxon>
    </lineage>
</organism>
<feature type="compositionally biased region" description="Acidic residues" evidence="1">
    <location>
        <begin position="17"/>
        <end position="37"/>
    </location>
</feature>
<keyword evidence="3" id="KW-1185">Reference proteome</keyword>
<reference evidence="2 3" key="1">
    <citation type="submission" date="2018-06" db="EMBL/GenBank/DDBJ databases">
        <title>Genome Sequence of the Brown Rot Fungal Pathogen Monilinia fructigena.</title>
        <authorList>
            <person name="Landi L."/>
            <person name="De Miccolis Angelini R.M."/>
            <person name="Pollastro S."/>
            <person name="Abate D."/>
            <person name="Faretra F."/>
            <person name="Romanazzi G."/>
        </authorList>
    </citation>
    <scope>NUCLEOTIDE SEQUENCE [LARGE SCALE GENOMIC DNA]</scope>
    <source>
        <strain evidence="2 3">Mfrg269</strain>
    </source>
</reference>
<feature type="region of interest" description="Disordered" evidence="1">
    <location>
        <begin position="89"/>
        <end position="148"/>
    </location>
</feature>
<dbReference type="AlphaFoldDB" id="A0A395IJT8"/>
<dbReference type="EMBL" id="QKRW01000040">
    <property type="protein sequence ID" value="RAL60465.1"/>
    <property type="molecule type" value="Genomic_DNA"/>
</dbReference>